<evidence type="ECO:0000256" key="3">
    <source>
        <dbReference type="ARBA" id="ARBA00023237"/>
    </source>
</evidence>
<dbReference type="InterPro" id="IPR037066">
    <property type="entry name" value="Plug_dom_sf"/>
</dbReference>
<dbReference type="PANTHER" id="PTHR40980">
    <property type="entry name" value="PLUG DOMAIN-CONTAINING PROTEIN"/>
    <property type="match status" value="1"/>
</dbReference>
<dbReference type="EMBL" id="CAXJIO010000013">
    <property type="protein sequence ID" value="CAL2103738.1"/>
    <property type="molecule type" value="Genomic_DNA"/>
</dbReference>
<dbReference type="InterPro" id="IPR036942">
    <property type="entry name" value="Beta-barrel_TonB_sf"/>
</dbReference>
<dbReference type="Gene3D" id="2.170.130.10">
    <property type="entry name" value="TonB-dependent receptor, plug domain"/>
    <property type="match status" value="1"/>
</dbReference>
<dbReference type="SUPFAM" id="SSF49464">
    <property type="entry name" value="Carboxypeptidase regulatory domain-like"/>
    <property type="match status" value="1"/>
</dbReference>
<evidence type="ECO:0000313" key="7">
    <source>
        <dbReference type="Proteomes" id="UP001497527"/>
    </source>
</evidence>
<keyword evidence="2 4" id="KW-0472">Membrane</keyword>
<keyword evidence="3" id="KW-0998">Cell outer membrane</keyword>
<dbReference type="Pfam" id="PF13715">
    <property type="entry name" value="CarbopepD_reg_2"/>
    <property type="match status" value="1"/>
</dbReference>
<gene>
    <name evidence="6" type="ORF">T190423A01A_40331</name>
</gene>
<feature type="domain" description="Outer membrane protein beta-barrel" evidence="5">
    <location>
        <begin position="375"/>
        <end position="769"/>
    </location>
</feature>
<dbReference type="SUPFAM" id="SSF56935">
    <property type="entry name" value="Porins"/>
    <property type="match status" value="1"/>
</dbReference>
<evidence type="ECO:0000313" key="6">
    <source>
        <dbReference type="EMBL" id="CAL2103738.1"/>
    </source>
</evidence>
<keyword evidence="7" id="KW-1185">Reference proteome</keyword>
<keyword evidence="4" id="KW-0812">Transmembrane</keyword>
<dbReference type="Gene3D" id="2.40.170.20">
    <property type="entry name" value="TonB-dependent receptor, beta-barrel domain"/>
    <property type="match status" value="1"/>
</dbReference>
<comment type="caution">
    <text evidence="6">The sequence shown here is derived from an EMBL/GenBank/DDBJ whole genome shotgun (WGS) entry which is preliminary data.</text>
</comment>
<dbReference type="InterPro" id="IPR008969">
    <property type="entry name" value="CarboxyPept-like_regulatory"/>
</dbReference>
<feature type="transmembrane region" description="Helical" evidence="4">
    <location>
        <begin position="12"/>
        <end position="30"/>
    </location>
</feature>
<reference evidence="6 7" key="1">
    <citation type="submission" date="2024-05" db="EMBL/GenBank/DDBJ databases">
        <authorList>
            <person name="Duchaud E."/>
        </authorList>
    </citation>
    <scope>NUCLEOTIDE SEQUENCE [LARGE SCALE GENOMIC DNA]</scope>
    <source>
        <strain evidence="6">Ena-SAMPLE-TAB-13-05-2024-13:56:06:370-140308</strain>
    </source>
</reference>
<name>A0ABM9PDN6_9FLAO</name>
<protein>
    <submittedName>
        <fullName evidence="6">Outer membrane receptor proteins, mostly Fe transport</fullName>
    </submittedName>
</protein>
<evidence type="ECO:0000259" key="5">
    <source>
        <dbReference type="Pfam" id="PF14905"/>
    </source>
</evidence>
<evidence type="ECO:0000256" key="1">
    <source>
        <dbReference type="ARBA" id="ARBA00004442"/>
    </source>
</evidence>
<proteinExistence type="predicted"/>
<accession>A0ABM9PDN6</accession>
<evidence type="ECO:0000256" key="4">
    <source>
        <dbReference type="SAM" id="Phobius"/>
    </source>
</evidence>
<dbReference type="PANTHER" id="PTHR40980:SF4">
    <property type="entry name" value="TONB-DEPENDENT RECEPTOR-LIKE BETA-BARREL DOMAIN-CONTAINING PROTEIN"/>
    <property type="match status" value="1"/>
</dbReference>
<keyword evidence="6" id="KW-0675">Receptor</keyword>
<dbReference type="Pfam" id="PF14905">
    <property type="entry name" value="OMP_b-brl_3"/>
    <property type="match status" value="1"/>
</dbReference>
<evidence type="ECO:0000256" key="2">
    <source>
        <dbReference type="ARBA" id="ARBA00023136"/>
    </source>
</evidence>
<dbReference type="Proteomes" id="UP001497527">
    <property type="component" value="Unassembled WGS sequence"/>
</dbReference>
<dbReference type="InterPro" id="IPR041700">
    <property type="entry name" value="OMP_b-brl_3"/>
</dbReference>
<keyword evidence="4" id="KW-1133">Transmembrane helix</keyword>
<dbReference type="Gene3D" id="2.60.40.1120">
    <property type="entry name" value="Carboxypeptidase-like, regulatory domain"/>
    <property type="match status" value="1"/>
</dbReference>
<comment type="subcellular location">
    <subcellularLocation>
        <location evidence="1">Cell outer membrane</location>
    </subcellularLocation>
</comment>
<organism evidence="6 7">
    <name type="scientific">Tenacibaculum polynesiense</name>
    <dbReference type="NCBI Taxonomy" id="3137857"/>
    <lineage>
        <taxon>Bacteria</taxon>
        <taxon>Pseudomonadati</taxon>
        <taxon>Bacteroidota</taxon>
        <taxon>Flavobacteriia</taxon>
        <taxon>Flavobacteriales</taxon>
        <taxon>Flavobacteriaceae</taxon>
        <taxon>Tenacibaculum</taxon>
    </lineage>
</organism>
<sequence length="793" mass="90158">MNCKQKLTMHRIIFFILGLYTSYGFSQVVYKGKVTNKNNEPVEFADVVLLSDKGIYKGTVTNDKGTFEIVAKEGTYTLRVSFLGYKDWSKKVNAVGTVEESITLLENSQELEAVQIEASKKVFKRTADRLVFDVKNSLIGKANGDMTELLSFTPGVFVNGETIQVFGKDGTLILINGRKTKLSGNSLTAFLKSLKATDIDRIEIIKNPPAKYDAEGNVALINIITKKKTIDFWNSNIGASYRQGHNALVSGTGSFNYNKKKFFFSTNVSYINGKWRGEERNKIFYPNNLWNQETNYTYETDLFTANLSSEYRINSKWLIGAQYVGSFNTPGNTSQGTIKVEQPSNSIAKINNTGVEEGERKLNGLNFHSVINITPKRVINIDFDYFDFEREQGSIINTIQTSGNSLSDVTRITNNSLQKISNFSSQVDVEYPIKNVALNFGGKVSFSETDNNVFITGGVGFDQETMFTYKEDIQALYASLSSSFGLTQWSFKSGLRMERTETLSKEHVLDTEVRNDYVNFFPTVYVTYRPGQHHNFSLDYSKRINRPGFSALNPFRIYTSPFSYAEGNPNLRPVLSSNVTFGYLYKNFFSAEIYTSQTENNSGQVAILDNDNLTQSITRLNYFDSFDVGLMLNYLYAKKTWWQSLATFQIYHSTSDSKIAPITPASVTGIGGIIKTTNHFVLDKKQKTLVGFDFTYRFPNTSKDIVYNFEQYLLNAFIKYNATNNLEVSLTVNNILREFNFNNRSTRNQTDAIYNGYYDTQYLKFSINYNFGNRKVRKTNRKMSNVDEKNRTN</sequence>